<dbReference type="GO" id="GO:0016787">
    <property type="term" value="F:hydrolase activity"/>
    <property type="evidence" value="ECO:0007669"/>
    <property type="project" value="UniProtKB-KW"/>
</dbReference>
<feature type="transmembrane region" description="Helical" evidence="2">
    <location>
        <begin position="229"/>
        <end position="250"/>
    </location>
</feature>
<dbReference type="InterPro" id="IPR050879">
    <property type="entry name" value="Acyltransferase_3"/>
</dbReference>
<dbReference type="RefSeq" id="WP_091083978.1">
    <property type="nucleotide sequence ID" value="NZ_FMHT01000003.1"/>
</dbReference>
<keyword evidence="2" id="KW-0472">Membrane</keyword>
<feature type="transmembrane region" description="Helical" evidence="2">
    <location>
        <begin position="137"/>
        <end position="156"/>
    </location>
</feature>
<dbReference type="EMBL" id="FMHT01000003">
    <property type="protein sequence ID" value="SCL28383.1"/>
    <property type="molecule type" value="Genomic_DNA"/>
</dbReference>
<keyword evidence="2" id="KW-1133">Transmembrane helix</keyword>
<feature type="transmembrane region" description="Helical" evidence="2">
    <location>
        <begin position="257"/>
        <end position="274"/>
    </location>
</feature>
<accession>A0A1C6SG53</accession>
<feature type="transmembrane region" description="Helical" evidence="2">
    <location>
        <begin position="12"/>
        <end position="31"/>
    </location>
</feature>
<keyword evidence="4" id="KW-0808">Transferase</keyword>
<dbReference type="GO" id="GO:0016020">
    <property type="term" value="C:membrane"/>
    <property type="evidence" value="ECO:0007669"/>
    <property type="project" value="TreeGrafter"/>
</dbReference>
<keyword evidence="4" id="KW-0012">Acyltransferase</keyword>
<organism evidence="4 5">
    <name type="scientific">Micromonospora nigra</name>
    <dbReference type="NCBI Taxonomy" id="145857"/>
    <lineage>
        <taxon>Bacteria</taxon>
        <taxon>Bacillati</taxon>
        <taxon>Actinomycetota</taxon>
        <taxon>Actinomycetes</taxon>
        <taxon>Micromonosporales</taxon>
        <taxon>Micromonosporaceae</taxon>
        <taxon>Micromonospora</taxon>
    </lineage>
</organism>
<evidence type="ECO:0000259" key="3">
    <source>
        <dbReference type="Pfam" id="PF01757"/>
    </source>
</evidence>
<feature type="transmembrane region" description="Helical" evidence="2">
    <location>
        <begin position="280"/>
        <end position="303"/>
    </location>
</feature>
<evidence type="ECO:0000313" key="5">
    <source>
        <dbReference type="Proteomes" id="UP000199699"/>
    </source>
</evidence>
<feature type="compositionally biased region" description="Basic and acidic residues" evidence="1">
    <location>
        <begin position="404"/>
        <end position="419"/>
    </location>
</feature>
<keyword evidence="2" id="KW-0812">Transmembrane</keyword>
<dbReference type="Pfam" id="PF01757">
    <property type="entry name" value="Acyl_transf_3"/>
    <property type="match status" value="1"/>
</dbReference>
<feature type="transmembrane region" description="Helical" evidence="2">
    <location>
        <begin position="43"/>
        <end position="67"/>
    </location>
</feature>
<feature type="transmembrane region" description="Helical" evidence="2">
    <location>
        <begin position="357"/>
        <end position="378"/>
    </location>
</feature>
<dbReference type="GO" id="GO:0009103">
    <property type="term" value="P:lipopolysaccharide biosynthetic process"/>
    <property type="evidence" value="ECO:0007669"/>
    <property type="project" value="TreeGrafter"/>
</dbReference>
<dbReference type="OrthoDB" id="9796461at2"/>
<dbReference type="AlphaFoldDB" id="A0A1C6SG53"/>
<feature type="domain" description="Acyltransferase 3" evidence="3">
    <location>
        <begin position="15"/>
        <end position="376"/>
    </location>
</feature>
<feature type="region of interest" description="Disordered" evidence="1">
    <location>
        <begin position="391"/>
        <end position="419"/>
    </location>
</feature>
<gene>
    <name evidence="4" type="ORF">GA0070616_3683</name>
</gene>
<keyword evidence="5" id="KW-1185">Reference proteome</keyword>
<dbReference type="InterPro" id="IPR002656">
    <property type="entry name" value="Acyl_transf_3_dom"/>
</dbReference>
<feature type="transmembrane region" description="Helical" evidence="2">
    <location>
        <begin position="168"/>
        <end position="189"/>
    </location>
</feature>
<dbReference type="Proteomes" id="UP000199699">
    <property type="component" value="Unassembled WGS sequence"/>
</dbReference>
<evidence type="ECO:0000256" key="1">
    <source>
        <dbReference type="SAM" id="MobiDB-lite"/>
    </source>
</evidence>
<evidence type="ECO:0000313" key="4">
    <source>
        <dbReference type="EMBL" id="SCL28383.1"/>
    </source>
</evidence>
<dbReference type="PANTHER" id="PTHR23028:SF53">
    <property type="entry name" value="ACYL_TRANSF_3 DOMAIN-CONTAINING PROTEIN"/>
    <property type="match status" value="1"/>
</dbReference>
<dbReference type="PANTHER" id="PTHR23028">
    <property type="entry name" value="ACETYLTRANSFERASE"/>
    <property type="match status" value="1"/>
</dbReference>
<feature type="transmembrane region" description="Helical" evidence="2">
    <location>
        <begin position="88"/>
        <end position="117"/>
    </location>
</feature>
<name>A0A1C6SG53_9ACTN</name>
<protein>
    <submittedName>
        <fullName evidence="4">Peptidoglycan/LPS O-acetylase OafA/YrhL, contains acyltransferase and SGNH-hydrolase domains</fullName>
    </submittedName>
</protein>
<evidence type="ECO:0000256" key="2">
    <source>
        <dbReference type="SAM" id="Phobius"/>
    </source>
</evidence>
<reference evidence="4 5" key="1">
    <citation type="submission" date="2016-06" db="EMBL/GenBank/DDBJ databases">
        <authorList>
            <person name="Kjaerup R.B."/>
            <person name="Dalgaard T.S."/>
            <person name="Juul-Madsen H.R."/>
        </authorList>
    </citation>
    <scope>NUCLEOTIDE SEQUENCE [LARGE SCALE GENOMIC DNA]</scope>
    <source>
        <strain evidence="4 5">DSM 43818</strain>
    </source>
</reference>
<dbReference type="STRING" id="145857.GA0070616_3683"/>
<sequence>MTATSPPPNLPALASLRFLVAIAVFLAHGALEILFLNQMVGGIYLFGIMPIALSGVSYFFILSGFVLTWSHRESDTTIRFWRRRLFRIFPNHLVTYLVALGLMLGTGAAVGFTPALAQLFLVHSWVPDPEYYNNINSLNWSLSVEVFCYLLFPLLLGFARKIRPERLWYWAGAAVTVVLAAPVVAGSFLPNEPVHPLGDVSLVQFLSALNNPDQPADAWGHASLTQVWFVYHLPIIRAAEFFLGVLLARIILNSRWIGLRPLPAALLLGAFYVADVFVPYLYQLSAFTIVPMLLLLGSVAAADQHGRAGFLRARGLVWLGDLTYAFYLVHGSVLIYGHRAFGTVETEFGPEPKSWEIPGALAFLAGAFLVSLLLAWLLHNLVEKPAMRRWARPKPRPAPPPVHPEPETAEQRIAAEVRG</sequence>
<dbReference type="GO" id="GO:0016747">
    <property type="term" value="F:acyltransferase activity, transferring groups other than amino-acyl groups"/>
    <property type="evidence" value="ECO:0007669"/>
    <property type="project" value="InterPro"/>
</dbReference>
<keyword evidence="4" id="KW-0378">Hydrolase</keyword>
<proteinExistence type="predicted"/>
<feature type="transmembrane region" description="Helical" evidence="2">
    <location>
        <begin position="315"/>
        <end position="337"/>
    </location>
</feature>